<accession>A0A2P2MYV2</accession>
<reference evidence="1" key="1">
    <citation type="submission" date="2018-02" db="EMBL/GenBank/DDBJ databases">
        <title>Rhizophora mucronata_Transcriptome.</title>
        <authorList>
            <person name="Meera S.P."/>
            <person name="Sreeshan A."/>
            <person name="Augustine A."/>
        </authorList>
    </citation>
    <scope>NUCLEOTIDE SEQUENCE</scope>
    <source>
        <tissue evidence="1">Leaf</tissue>
    </source>
</reference>
<protein>
    <submittedName>
        <fullName evidence="1">Uncharacterized protein</fullName>
    </submittedName>
</protein>
<sequence>MIANRMMYFTSLLPCIVWTRWIIQLLVRTTLQGFTLMVGGWRLAWHPIPRLIYGNWESPSKALRQDSHFPSI</sequence>
<organism evidence="1">
    <name type="scientific">Rhizophora mucronata</name>
    <name type="common">Asiatic mangrove</name>
    <dbReference type="NCBI Taxonomy" id="61149"/>
    <lineage>
        <taxon>Eukaryota</taxon>
        <taxon>Viridiplantae</taxon>
        <taxon>Streptophyta</taxon>
        <taxon>Embryophyta</taxon>
        <taxon>Tracheophyta</taxon>
        <taxon>Spermatophyta</taxon>
        <taxon>Magnoliopsida</taxon>
        <taxon>eudicotyledons</taxon>
        <taxon>Gunneridae</taxon>
        <taxon>Pentapetalae</taxon>
        <taxon>rosids</taxon>
        <taxon>fabids</taxon>
        <taxon>Malpighiales</taxon>
        <taxon>Rhizophoraceae</taxon>
        <taxon>Rhizophora</taxon>
    </lineage>
</organism>
<name>A0A2P2MYV2_RHIMU</name>
<dbReference type="EMBL" id="GGEC01054912">
    <property type="protein sequence ID" value="MBX35396.1"/>
    <property type="molecule type" value="Transcribed_RNA"/>
</dbReference>
<proteinExistence type="predicted"/>
<dbReference type="AlphaFoldDB" id="A0A2P2MYV2"/>
<evidence type="ECO:0000313" key="1">
    <source>
        <dbReference type="EMBL" id="MBX35396.1"/>
    </source>
</evidence>